<gene>
    <name evidence="11" type="ordered locus">AALP_Aa3g352600</name>
</gene>
<dbReference type="InterPro" id="IPR015260">
    <property type="entry name" value="Syntaxin-6/10/61_N"/>
</dbReference>
<proteinExistence type="inferred from homology"/>
<feature type="transmembrane region" description="Helical" evidence="9">
    <location>
        <begin position="273"/>
        <end position="292"/>
    </location>
</feature>
<dbReference type="GO" id="GO:0016020">
    <property type="term" value="C:membrane"/>
    <property type="evidence" value="ECO:0007669"/>
    <property type="project" value="InterPro"/>
</dbReference>
<organism evidence="11 12">
    <name type="scientific">Arabis alpina</name>
    <name type="common">Alpine rock-cress</name>
    <dbReference type="NCBI Taxonomy" id="50452"/>
    <lineage>
        <taxon>Eukaryota</taxon>
        <taxon>Viridiplantae</taxon>
        <taxon>Streptophyta</taxon>
        <taxon>Embryophyta</taxon>
        <taxon>Tracheophyta</taxon>
        <taxon>Spermatophyta</taxon>
        <taxon>Magnoliopsida</taxon>
        <taxon>eudicotyledons</taxon>
        <taxon>Gunneridae</taxon>
        <taxon>Pentapetalae</taxon>
        <taxon>rosids</taxon>
        <taxon>malvids</taxon>
        <taxon>Brassicales</taxon>
        <taxon>Brassicaceae</taxon>
        <taxon>Arabideae</taxon>
        <taxon>Arabis</taxon>
    </lineage>
</organism>
<dbReference type="Gramene" id="KFK40268">
    <property type="protein sequence ID" value="KFK40268"/>
    <property type="gene ID" value="AALP_AA3G352600"/>
</dbReference>
<reference evidence="12" key="1">
    <citation type="journal article" date="2015" name="Nat. Plants">
        <title>Genome expansion of Arabis alpina linked with retrotransposition and reduced symmetric DNA methylation.</title>
        <authorList>
            <person name="Willing E.M."/>
            <person name="Rawat V."/>
            <person name="Mandakova T."/>
            <person name="Maumus F."/>
            <person name="James G.V."/>
            <person name="Nordstroem K.J."/>
            <person name="Becker C."/>
            <person name="Warthmann N."/>
            <person name="Chica C."/>
            <person name="Szarzynska B."/>
            <person name="Zytnicki M."/>
            <person name="Albani M.C."/>
            <person name="Kiefer C."/>
            <person name="Bergonzi S."/>
            <person name="Castaings L."/>
            <person name="Mateos J.L."/>
            <person name="Berns M.C."/>
            <person name="Bujdoso N."/>
            <person name="Piofczyk T."/>
            <person name="de Lorenzo L."/>
            <person name="Barrero-Sicilia C."/>
            <person name="Mateos I."/>
            <person name="Piednoel M."/>
            <person name="Hagmann J."/>
            <person name="Chen-Min-Tao R."/>
            <person name="Iglesias-Fernandez R."/>
            <person name="Schuster S.C."/>
            <person name="Alonso-Blanco C."/>
            <person name="Roudier F."/>
            <person name="Carbonero P."/>
            <person name="Paz-Ares J."/>
            <person name="Davis S.J."/>
            <person name="Pecinka A."/>
            <person name="Quesneville H."/>
            <person name="Colot V."/>
            <person name="Lysak M.A."/>
            <person name="Weigel D."/>
            <person name="Coupland G."/>
            <person name="Schneeberger K."/>
        </authorList>
    </citation>
    <scope>NUCLEOTIDE SEQUENCE [LARGE SCALE GENOMIC DNA]</scope>
    <source>
        <strain evidence="12">cv. Pajares</strain>
    </source>
</reference>
<feature type="domain" description="Syntaxin 6/10/61 N-terminal" evidence="10">
    <location>
        <begin position="13"/>
        <end position="98"/>
    </location>
</feature>
<dbReference type="AlphaFoldDB" id="A0A087HDR6"/>
<evidence type="ECO:0000256" key="8">
    <source>
        <dbReference type="ARBA" id="ARBA00037801"/>
    </source>
</evidence>
<comment type="similarity">
    <text evidence="1">Belongs to the syntaxin family.</text>
</comment>
<dbReference type="OrthoDB" id="1889309at2759"/>
<evidence type="ECO:0000313" key="11">
    <source>
        <dbReference type="EMBL" id="KFK40268.1"/>
    </source>
</evidence>
<dbReference type="GO" id="GO:0015031">
    <property type="term" value="P:protein transport"/>
    <property type="evidence" value="ECO:0007669"/>
    <property type="project" value="UniProtKB-KW"/>
</dbReference>
<evidence type="ECO:0000256" key="7">
    <source>
        <dbReference type="ARBA" id="ARBA00023136"/>
    </source>
</evidence>
<keyword evidence="3 9" id="KW-0812">Transmembrane</keyword>
<dbReference type="EMBL" id="CM002871">
    <property type="protein sequence ID" value="KFK40268.1"/>
    <property type="molecule type" value="Genomic_DNA"/>
</dbReference>
<dbReference type="PANTHER" id="PTHR34949">
    <property type="entry name" value="OS05G0443700 PROTEIN"/>
    <property type="match status" value="1"/>
</dbReference>
<comment type="subcellular location">
    <subcellularLocation>
        <location evidence="8">Golgi apparatus</location>
        <location evidence="8">trans-Golgi network membrane</location>
        <topology evidence="8">Single-pass type IV membrane protein</topology>
    </subcellularLocation>
</comment>
<dbReference type="Gene3D" id="1.20.58.90">
    <property type="match status" value="1"/>
</dbReference>
<dbReference type="GO" id="GO:0005794">
    <property type="term" value="C:Golgi apparatus"/>
    <property type="evidence" value="ECO:0007669"/>
    <property type="project" value="UniProtKB-SubCell"/>
</dbReference>
<evidence type="ECO:0000256" key="6">
    <source>
        <dbReference type="ARBA" id="ARBA00023034"/>
    </source>
</evidence>
<keyword evidence="5 9" id="KW-1133">Transmembrane helix</keyword>
<evidence type="ECO:0000256" key="1">
    <source>
        <dbReference type="ARBA" id="ARBA00009063"/>
    </source>
</evidence>
<keyword evidence="6" id="KW-0333">Golgi apparatus</keyword>
<dbReference type="Proteomes" id="UP000029120">
    <property type="component" value="Chromosome 3"/>
</dbReference>
<protein>
    <recommendedName>
        <fullName evidence="10">Syntaxin 6/10/61 N-terminal domain-containing protein</fullName>
    </recommendedName>
</protein>
<dbReference type="Pfam" id="PF09177">
    <property type="entry name" value="STX6_10_61_N"/>
    <property type="match status" value="1"/>
</dbReference>
<keyword evidence="4" id="KW-0653">Protein transport</keyword>
<evidence type="ECO:0000259" key="10">
    <source>
        <dbReference type="Pfam" id="PF09177"/>
    </source>
</evidence>
<name>A0A087HDR6_ARAAL</name>
<dbReference type="SUPFAM" id="SSF47661">
    <property type="entry name" value="t-snare proteins"/>
    <property type="match status" value="1"/>
</dbReference>
<dbReference type="InterPro" id="IPR010989">
    <property type="entry name" value="SNARE"/>
</dbReference>
<dbReference type="OMA" id="NATCNRN"/>
<dbReference type="eggNOG" id="ENOG502QVDF">
    <property type="taxonomic scope" value="Eukaryota"/>
</dbReference>
<dbReference type="FunFam" id="1.20.58.90:FF:000004">
    <property type="entry name" value="Syntaxin 10"/>
    <property type="match status" value="1"/>
</dbReference>
<evidence type="ECO:0000256" key="5">
    <source>
        <dbReference type="ARBA" id="ARBA00022989"/>
    </source>
</evidence>
<accession>A0A087HDR6</accession>
<dbReference type="CDD" id="cd21442">
    <property type="entry name" value="SNARE_NTD_STX6-like"/>
    <property type="match status" value="1"/>
</dbReference>
<evidence type="ECO:0000256" key="2">
    <source>
        <dbReference type="ARBA" id="ARBA00022448"/>
    </source>
</evidence>
<keyword evidence="7 9" id="KW-0472">Membrane</keyword>
<evidence type="ECO:0000256" key="4">
    <source>
        <dbReference type="ARBA" id="ARBA00022927"/>
    </source>
</evidence>
<keyword evidence="12" id="KW-1185">Reference proteome</keyword>
<evidence type="ECO:0000256" key="3">
    <source>
        <dbReference type="ARBA" id="ARBA00022692"/>
    </source>
</evidence>
<evidence type="ECO:0000256" key="9">
    <source>
        <dbReference type="SAM" id="Phobius"/>
    </source>
</evidence>
<dbReference type="PANTHER" id="PTHR34949:SF7">
    <property type="entry name" value="SYNTAXIN 6 N-TERMINAL DOMAIN-CONTAINING PROTEIN"/>
    <property type="match status" value="1"/>
</dbReference>
<dbReference type="GO" id="GO:0048193">
    <property type="term" value="P:Golgi vesicle transport"/>
    <property type="evidence" value="ECO:0007669"/>
    <property type="project" value="InterPro"/>
</dbReference>
<keyword evidence="2" id="KW-0813">Transport</keyword>
<sequence length="294" mass="33583">MMVVNSFDLWQKDVFFSAAEEVQKSADIMESAYRLWIREKKDEICKELQAALGTAKWQLEEFEKAVRLSYRQYGGDESSTLTRHKQFVTAIENQITRVETSLQEAYSENGKEPLRWVNLSEEERDDLAMFLSGSSKSFSSESSSIKSNKGMEVSATSKEVRGYGNGSECVIDIEERVKPGNADTRIRQAEKTFGTRRTWSSPNFESLRIIVPGDSNEVEQEEKEKLVAEIEATPKVKGTKSVLWMQRLPDHNQLFDRTGCFQNPIHLPFNHPIKLTVSLMLMAFLLLPFVVYSS</sequence>
<evidence type="ECO:0000313" key="12">
    <source>
        <dbReference type="Proteomes" id="UP000029120"/>
    </source>
</evidence>